<proteinExistence type="predicted"/>
<dbReference type="Gene3D" id="3.40.50.150">
    <property type="entry name" value="Vaccinia Virus protein VP39"/>
    <property type="match status" value="3"/>
</dbReference>
<feature type="domain" description="Amine oxidase" evidence="1">
    <location>
        <begin position="690"/>
        <end position="949"/>
    </location>
</feature>
<name>A0A5N6LNC7_9ASTR</name>
<dbReference type="Pfam" id="PF02353">
    <property type="entry name" value="CMAS"/>
    <property type="match status" value="2"/>
</dbReference>
<dbReference type="Proteomes" id="UP000326396">
    <property type="component" value="Linkage Group LG9"/>
</dbReference>
<dbReference type="SUPFAM" id="SSF53335">
    <property type="entry name" value="S-adenosyl-L-methionine-dependent methyltransferases"/>
    <property type="match status" value="2"/>
</dbReference>
<protein>
    <recommendedName>
        <fullName evidence="1">Amine oxidase domain-containing protein</fullName>
    </recommendedName>
</protein>
<dbReference type="Gene3D" id="1.10.405.10">
    <property type="entry name" value="Guanine Nucleotide Dissociation Inhibitor, domain 1"/>
    <property type="match status" value="1"/>
</dbReference>
<dbReference type="InterPro" id="IPR002937">
    <property type="entry name" value="Amino_oxidase"/>
</dbReference>
<dbReference type="GO" id="GO:0016491">
    <property type="term" value="F:oxidoreductase activity"/>
    <property type="evidence" value="ECO:0007669"/>
    <property type="project" value="InterPro"/>
</dbReference>
<dbReference type="SUPFAM" id="SSF51905">
    <property type="entry name" value="FAD/NAD(P)-binding domain"/>
    <property type="match status" value="2"/>
</dbReference>
<evidence type="ECO:0000313" key="3">
    <source>
        <dbReference type="Proteomes" id="UP000326396"/>
    </source>
</evidence>
<dbReference type="PANTHER" id="PTHR43675">
    <property type="entry name" value="ARSENITE METHYLTRANSFERASE"/>
    <property type="match status" value="1"/>
</dbReference>
<dbReference type="OrthoDB" id="5977668at2759"/>
<dbReference type="InterPro" id="IPR029063">
    <property type="entry name" value="SAM-dependent_MTases_sf"/>
</dbReference>
<organism evidence="2 3">
    <name type="scientific">Mikania micrantha</name>
    <name type="common">bitter vine</name>
    <dbReference type="NCBI Taxonomy" id="192012"/>
    <lineage>
        <taxon>Eukaryota</taxon>
        <taxon>Viridiplantae</taxon>
        <taxon>Streptophyta</taxon>
        <taxon>Embryophyta</taxon>
        <taxon>Tracheophyta</taxon>
        <taxon>Spermatophyta</taxon>
        <taxon>Magnoliopsida</taxon>
        <taxon>eudicotyledons</taxon>
        <taxon>Gunneridae</taxon>
        <taxon>Pentapetalae</taxon>
        <taxon>asterids</taxon>
        <taxon>campanulids</taxon>
        <taxon>Asterales</taxon>
        <taxon>Asteraceae</taxon>
        <taxon>Asteroideae</taxon>
        <taxon>Heliantheae alliance</taxon>
        <taxon>Eupatorieae</taxon>
        <taxon>Mikania</taxon>
    </lineage>
</organism>
<dbReference type="CDD" id="cd02440">
    <property type="entry name" value="AdoMet_MTases"/>
    <property type="match status" value="2"/>
</dbReference>
<dbReference type="EMBL" id="SZYD01000019">
    <property type="protein sequence ID" value="KAD2393646.1"/>
    <property type="molecule type" value="Genomic_DNA"/>
</dbReference>
<accession>A0A5N6LNC7</accession>
<dbReference type="InterPro" id="IPR026669">
    <property type="entry name" value="Arsenite_MeTrfase-like"/>
</dbReference>
<reference evidence="2 3" key="1">
    <citation type="submission" date="2019-05" db="EMBL/GenBank/DDBJ databases">
        <title>Mikania micrantha, genome provides insights into the molecular mechanism of rapid growth.</title>
        <authorList>
            <person name="Liu B."/>
        </authorList>
    </citation>
    <scope>NUCLEOTIDE SEQUENCE [LARGE SCALE GENOMIC DNA]</scope>
    <source>
        <strain evidence="2">NLD-2019</strain>
        <tissue evidence="2">Leaf</tissue>
    </source>
</reference>
<sequence>MCSSIWGCSAEQILNFSAFSILSFLHNHHNLQVFGHPQSLRAINGSHDYVKKLKEDLEHRGCQIRLGCLVQSISKLDRGCLIICEDGSEERCNGCIIATHAPDALKMIGEQATYEEKRILGAFNYVYSDMFLHRDTRLMPKNQTTWSACNFGATIDNKVYLTYWLNVIQNIDDKGLTPFLVTINPPLTPESTILKWSTRRLVPSLAASKALLELHTIQGKRNIVFCGAYQGYGSHEDGVKAAIDAANAMIVNKGYETLDNPKHMVPSWMEAGARSFIVKFLQDYIAIGTLILIEEGGTIFTFKGTTRKSLLKVYAKVHNPQFYWKIVTKADLGLAEAYINGDFTLIDKNKGLQDMLTCHIANSLTYVRNINQWLYHVCDFRGWWTPIFLTAGILSAKYFFRHVMRKNTVTQARNNISQHYDLSNEHFSIFLDETMTYSCAIFMSEDEDLKSAQMRKISSLIVKARVEKHHEVLDIGCGWGGFAIELVKQTGCKYTGVTLSKEQIKFAESKVKEAGLQDRITFLLCDYRQLPDTKYDRIISCEAIEHFGDQYYEVFFRCCESALTEDGIFVLQFTSVQDAKYDEFRQSPGFVREYIFPGGNLPSLGRLISAMTASSRLCVDHVESIGKHYHPTIRCWRANFLKNQSKILALGFNQEFIRTWEYYFDSTAAGFKTETLMNYQMRVAVVGGGISGLASAYVLAKAGVEVVLYDNEDDHGAHAKTAVIDGIELDLGFMIFNQVTYPNMMELFETLGVDMDVSDMSFSVSLDDGHGYEWGTRNGFSSLFSQKKNLLNPHFWHMLWEVTKFKDDAIRYLENNQDTSHHETLQGFIKSHGYSELFQKAYLVPMCSSIWGCSAEQILNFSAFSIISFLHNHHNLQVFGGSQWLTVRSGLNTWVKKLKEDLEHRGCHIKMGCSVQSVTKLDDGCLIISEDGFEERCNGCIIATHAPDALKMIGEQATYEEKRILGAFNYVYSDMFLHRDTKLMPQNEATWSALNFCGTVDNKVYLTYWLNMIQNIDDKGLPPFLVTINPPRTPDSTILKWSTRRPVPSVAASKALLEFHTIQGKRNIVFCGAYQGTITNLFDFNVLQAGIVAANVMLNKGYEMLNNPKRMVPSLMEAGARSFIVKFLQDYIAIGTLILIEDGGSMFTFEGTTRKSSLKVYAKVHNPQFYWKIVTKADLGLAEAYINGDFTLIDKNKGLLDMLTLFIVNMDLQSSASRYKKRGWWTPILLTAGISSAKYFFHHFMRKNTLTQARSNISQHYDLACESFLIIFRCIFLLLSIFVTNSEDEDLKTAQMRKISSLIKKAKVEKHHEVLDIGCGWGGFAIELVKQTGCKYTGITLSKEQIIYAESKVKEANLQARGDIPSLNILISAMTASTRLSVDHVEKIGEHYHRTLRCWRANFLKNQSKILALGFNQEFIRTWEYYFDITAAGFKTETLSDYQVVFSRPGNMDTILEDSYKEVVTDY</sequence>
<dbReference type="GO" id="GO:0008168">
    <property type="term" value="F:methyltransferase activity"/>
    <property type="evidence" value="ECO:0007669"/>
    <property type="project" value="TreeGrafter"/>
</dbReference>
<dbReference type="Gene3D" id="3.90.660.10">
    <property type="match status" value="1"/>
</dbReference>
<keyword evidence="3" id="KW-1185">Reference proteome</keyword>
<dbReference type="Pfam" id="PF01593">
    <property type="entry name" value="Amino_oxidase"/>
    <property type="match status" value="1"/>
</dbReference>
<evidence type="ECO:0000259" key="1">
    <source>
        <dbReference type="Pfam" id="PF01593"/>
    </source>
</evidence>
<dbReference type="Gene3D" id="3.50.50.60">
    <property type="entry name" value="FAD/NAD(P)-binding domain"/>
    <property type="match status" value="1"/>
</dbReference>
<gene>
    <name evidence="2" type="ORF">E3N88_40623</name>
</gene>
<dbReference type="PANTHER" id="PTHR43675:SF27">
    <property type="entry name" value="FAD_NAD(P)-BINDING DOMAIN, S-ADENOSYL-L-METHIONINE-DEPENDENT METHYLTRANSFERASE-RELATED"/>
    <property type="match status" value="1"/>
</dbReference>
<comment type="caution">
    <text evidence="2">The sequence shown here is derived from an EMBL/GenBank/DDBJ whole genome shotgun (WGS) entry which is preliminary data.</text>
</comment>
<dbReference type="InterPro" id="IPR036188">
    <property type="entry name" value="FAD/NAD-bd_sf"/>
</dbReference>
<evidence type="ECO:0000313" key="2">
    <source>
        <dbReference type="EMBL" id="KAD2393646.1"/>
    </source>
</evidence>